<dbReference type="Pfam" id="PF04717">
    <property type="entry name" value="Phage_base_V"/>
    <property type="match status" value="1"/>
</dbReference>
<feature type="domain" description="Gp5/Type VI secretion system Vgr protein OB-fold" evidence="1">
    <location>
        <begin position="12"/>
        <end position="86"/>
    </location>
</feature>
<keyword evidence="3" id="KW-1185">Reference proteome</keyword>
<comment type="caution">
    <text evidence="2">The sequence shown here is derived from an EMBL/GenBank/DDBJ whole genome shotgun (WGS) entry which is preliminary data.</text>
</comment>
<protein>
    <recommendedName>
        <fullName evidence="1">Gp5/Type VI secretion system Vgr protein OB-fold domain-containing protein</fullName>
    </recommendedName>
</protein>
<dbReference type="EMBL" id="JACHMH010000001">
    <property type="protein sequence ID" value="MBB4677912.1"/>
    <property type="molecule type" value="Genomic_DNA"/>
</dbReference>
<dbReference type="AlphaFoldDB" id="A0A7W7CBD7"/>
<evidence type="ECO:0000313" key="3">
    <source>
        <dbReference type="Proteomes" id="UP000533598"/>
    </source>
</evidence>
<sequence length="170" mass="17470">MIEQSTKFTGLYRGVVVSAIDPLDRGRLLVKVSDVLGDLPAIWAEPATPLATPGGGGIYVRPLPMAGVWIGFEEGDPERAVWLGFWRGGKHEVPAEVNAALPGVPVMVLATSAQNAIVLNDSPGGGLTLRHGTALISITDAGILLSNGKGATITLAGNTVSVNGPALQVT</sequence>
<proteinExistence type="predicted"/>
<gene>
    <name evidence="2" type="ORF">HNR67_004030</name>
</gene>
<evidence type="ECO:0000313" key="2">
    <source>
        <dbReference type="EMBL" id="MBB4677912.1"/>
    </source>
</evidence>
<reference evidence="2 3" key="1">
    <citation type="submission" date="2020-08" db="EMBL/GenBank/DDBJ databases">
        <title>Sequencing the genomes of 1000 actinobacteria strains.</title>
        <authorList>
            <person name="Klenk H.-P."/>
        </authorList>
    </citation>
    <scope>NUCLEOTIDE SEQUENCE [LARGE SCALE GENOMIC DNA]</scope>
    <source>
        <strain evidence="2 3">DSM 44230</strain>
    </source>
</reference>
<evidence type="ECO:0000259" key="1">
    <source>
        <dbReference type="Pfam" id="PF04717"/>
    </source>
</evidence>
<dbReference type="RefSeq" id="WP_185003797.1">
    <property type="nucleotide sequence ID" value="NZ_BAAAUI010000044.1"/>
</dbReference>
<accession>A0A7W7CBD7</accession>
<organism evidence="2 3">
    <name type="scientific">Crossiella cryophila</name>
    <dbReference type="NCBI Taxonomy" id="43355"/>
    <lineage>
        <taxon>Bacteria</taxon>
        <taxon>Bacillati</taxon>
        <taxon>Actinomycetota</taxon>
        <taxon>Actinomycetes</taxon>
        <taxon>Pseudonocardiales</taxon>
        <taxon>Pseudonocardiaceae</taxon>
        <taxon>Crossiella</taxon>
    </lineage>
</organism>
<name>A0A7W7CBD7_9PSEU</name>
<dbReference type="InterPro" id="IPR006531">
    <property type="entry name" value="Gp5/Vgr_OB"/>
</dbReference>
<dbReference type="Proteomes" id="UP000533598">
    <property type="component" value="Unassembled WGS sequence"/>
</dbReference>
<dbReference type="SUPFAM" id="SSF69255">
    <property type="entry name" value="gp5 N-terminal domain-like"/>
    <property type="match status" value="1"/>
</dbReference>